<keyword evidence="3" id="KW-1185">Reference proteome</keyword>
<evidence type="ECO:0000313" key="3">
    <source>
        <dbReference type="Proteomes" id="UP000053750"/>
    </source>
</evidence>
<keyword evidence="1" id="KW-1133">Transmembrane helix</keyword>
<comment type="caution">
    <text evidence="2">The sequence shown here is derived from an EMBL/GenBank/DDBJ whole genome shotgun (WGS) entry which is preliminary data.</text>
</comment>
<keyword evidence="1" id="KW-0472">Membrane</keyword>
<dbReference type="OrthoDB" id="2691647at2"/>
<feature type="transmembrane region" description="Helical" evidence="1">
    <location>
        <begin position="12"/>
        <end position="33"/>
    </location>
</feature>
<keyword evidence="1" id="KW-0812">Transmembrane</keyword>
<evidence type="ECO:0000256" key="1">
    <source>
        <dbReference type="SAM" id="Phobius"/>
    </source>
</evidence>
<gene>
    <name evidence="2" type="ORF">BG53_01685</name>
</gene>
<evidence type="ECO:0000313" key="2">
    <source>
        <dbReference type="EMBL" id="EXX88616.1"/>
    </source>
</evidence>
<reference evidence="2 3" key="1">
    <citation type="submission" date="2014-02" db="EMBL/GenBank/DDBJ databases">
        <title>Genome sequence of Paenibacillus darwinianus reveals adaptive mechanisms for survival in Antarctic soils.</title>
        <authorList>
            <person name="Dsouza M."/>
            <person name="Taylor M.W."/>
            <person name="Turner S.J."/>
            <person name="Aislabie J."/>
        </authorList>
    </citation>
    <scope>NUCLEOTIDE SEQUENCE [LARGE SCALE GENOMIC DNA]</scope>
    <source>
        <strain evidence="2 3">CE1</strain>
    </source>
</reference>
<sequence length="76" mass="8667">MVISLHKAVRRLAFAALLLLLTVIVFFLLRIAADWIRMPDPYAVPQGNAVKAFGLQERGERGTFAQRLREFYAYGE</sequence>
<evidence type="ECO:0008006" key="4">
    <source>
        <dbReference type="Google" id="ProtNLM"/>
    </source>
</evidence>
<protein>
    <recommendedName>
        <fullName evidence="4">DUF4227 domain-containing protein</fullName>
    </recommendedName>
</protein>
<accession>A0A9W5W746</accession>
<dbReference type="EMBL" id="JFHU01000121">
    <property type="protein sequence ID" value="EXX88616.1"/>
    <property type="molecule type" value="Genomic_DNA"/>
</dbReference>
<dbReference type="Proteomes" id="UP000053750">
    <property type="component" value="Unassembled WGS sequence"/>
</dbReference>
<dbReference type="Pfam" id="PF14004">
    <property type="entry name" value="DUF4227"/>
    <property type="match status" value="1"/>
</dbReference>
<dbReference type="RefSeq" id="WP_036585140.1">
    <property type="nucleotide sequence ID" value="NZ_KK082143.1"/>
</dbReference>
<name>A0A9W5W746_9BACL</name>
<proteinExistence type="predicted"/>
<dbReference type="InterPro" id="IPR025321">
    <property type="entry name" value="DUF4227"/>
</dbReference>
<organism evidence="2 3">
    <name type="scientific">Paenibacillus darwinianus</name>
    <dbReference type="NCBI Taxonomy" id="1380763"/>
    <lineage>
        <taxon>Bacteria</taxon>
        <taxon>Bacillati</taxon>
        <taxon>Bacillota</taxon>
        <taxon>Bacilli</taxon>
        <taxon>Bacillales</taxon>
        <taxon>Paenibacillaceae</taxon>
        <taxon>Paenibacillus</taxon>
    </lineage>
</organism>
<dbReference type="AlphaFoldDB" id="A0A9W5W746"/>